<evidence type="ECO:0000313" key="3">
    <source>
        <dbReference type="Proteomes" id="UP000219947"/>
    </source>
</evidence>
<comment type="caution">
    <text evidence="2">The sequence shown here is derived from an EMBL/GenBank/DDBJ whole genome shotgun (WGS) entry which is preliminary data.</text>
</comment>
<organism evidence="2 3">
    <name type="scientific">Rothia dentocariosa</name>
    <dbReference type="NCBI Taxonomy" id="2047"/>
    <lineage>
        <taxon>Bacteria</taxon>
        <taxon>Bacillati</taxon>
        <taxon>Actinomycetota</taxon>
        <taxon>Actinomycetes</taxon>
        <taxon>Micrococcales</taxon>
        <taxon>Micrococcaceae</taxon>
        <taxon>Rothia</taxon>
    </lineage>
</organism>
<dbReference type="Proteomes" id="UP000219947">
    <property type="component" value="Unassembled WGS sequence"/>
</dbReference>
<protein>
    <submittedName>
        <fullName evidence="2">Histidine kinase</fullName>
    </submittedName>
</protein>
<keyword evidence="2" id="KW-0808">Transferase</keyword>
<feature type="chain" id="PRO_5012518260" evidence="1">
    <location>
        <begin position="34"/>
        <end position="412"/>
    </location>
</feature>
<evidence type="ECO:0000313" key="2">
    <source>
        <dbReference type="EMBL" id="PEN17152.1"/>
    </source>
</evidence>
<gene>
    <name evidence="2" type="ORF">CRM92_03810</name>
</gene>
<keyword evidence="1" id="KW-0732">Signal</keyword>
<accession>A0A2A8D833</accession>
<dbReference type="EMBL" id="PDEV01000001">
    <property type="protein sequence ID" value="PEN17152.1"/>
    <property type="molecule type" value="Genomic_DNA"/>
</dbReference>
<sequence length="412" mass="43664">MEYKMSNTRFILTGVGALALLGASVVPSVPSFAAEGNAGAQTQQAISTLPGGQNTGTNNTNGNNTNINTGAKVTSVEGGPLNPLTGQNNLTITGEGIDLNKSFDGLGAEVYEVDADGDFTGENLVQDGGGLVVTEDGHFRGTAKVKGDFDPQKHYVLYIMSYPGHGNRTIEAKQDLPVQQVDSKDLQSSVTLTTNSSKTDKLSSHLNTNVLTLTGTHFDDVKQVKIKVEGLDENGQVNETLATKDVSAEVKNGNFTTQIQIPGSKIQEDKHYRVLIESSSDDWVRAVTKDLYGDTDDEVVGIINGAPLSRSAAENHLKVAGGGFNPAAAAQNGSKVRLIFTEYNIELDDPSSDEIVNTTVTPKPNGDFEGDLTIPGNKLQAGKKYVVRAYLEYADGGVASDITLKTLVPTTN</sequence>
<proteinExistence type="predicted"/>
<feature type="signal peptide" evidence="1">
    <location>
        <begin position="1"/>
        <end position="33"/>
    </location>
</feature>
<keyword evidence="3" id="KW-1185">Reference proteome</keyword>
<name>A0A2A8D833_9MICC</name>
<dbReference type="GO" id="GO:0016301">
    <property type="term" value="F:kinase activity"/>
    <property type="evidence" value="ECO:0007669"/>
    <property type="project" value="UniProtKB-KW"/>
</dbReference>
<keyword evidence="2" id="KW-0418">Kinase</keyword>
<evidence type="ECO:0000256" key="1">
    <source>
        <dbReference type="SAM" id="SignalP"/>
    </source>
</evidence>
<reference evidence="2" key="1">
    <citation type="submission" date="2017-10" db="EMBL/GenBank/DDBJ databases">
        <title>Kefir isolates.</title>
        <authorList>
            <person name="Kim Y."/>
            <person name="Blasche S."/>
        </authorList>
    </citation>
    <scope>NUCLEOTIDE SEQUENCE [LARGE SCALE GENOMIC DNA]</scope>
    <source>
        <strain evidence="2">OG2-2</strain>
    </source>
</reference>
<dbReference type="AlphaFoldDB" id="A0A2A8D833"/>